<dbReference type="NCBIfam" id="NF047352">
    <property type="entry name" value="P_loop_sacsin"/>
    <property type="match status" value="1"/>
</dbReference>
<dbReference type="Gene3D" id="3.30.565.10">
    <property type="entry name" value="Histidine kinase-like ATPase, C-terminal domain"/>
    <property type="match status" value="1"/>
</dbReference>
<gene>
    <name evidence="2" type="ORF">C7212DRAFT_346228</name>
</gene>
<organism evidence="2 3">
    <name type="scientific">Tuber magnatum</name>
    <name type="common">white Piedmont truffle</name>
    <dbReference type="NCBI Taxonomy" id="42249"/>
    <lineage>
        <taxon>Eukaryota</taxon>
        <taxon>Fungi</taxon>
        <taxon>Dikarya</taxon>
        <taxon>Ascomycota</taxon>
        <taxon>Pezizomycotina</taxon>
        <taxon>Pezizomycetes</taxon>
        <taxon>Pezizales</taxon>
        <taxon>Tuberaceae</taxon>
        <taxon>Tuber</taxon>
    </lineage>
</organism>
<evidence type="ECO:0000313" key="2">
    <source>
        <dbReference type="EMBL" id="PWW74719.1"/>
    </source>
</evidence>
<dbReference type="GO" id="GO:0030544">
    <property type="term" value="F:Hsp70 protein binding"/>
    <property type="evidence" value="ECO:0007669"/>
    <property type="project" value="TreeGrafter"/>
</dbReference>
<accession>A0A317SJX0</accession>
<dbReference type="AlphaFoldDB" id="A0A317SJX0"/>
<sequence length="356" mass="40629">MPVAPKRNNGKDQFLTVLLGNVISEYPADGGVLRELCQNADDAGADVIEFVLDTRQYPTENLLHEDLAEFQGVSLLAFNNKPFTQKAFESLTRIGEGRKAEDLTSTGRFGRGFNSVYNWTDNPSILSGTSLLLLDPHKTWSSKIGFPGGPLYDFVDSCDEPEMRNQLSAFDSILKSYDTDFEGTIIRLPLRNEAQARRSEIVEDHLSTSQKDIEDVFQLFTNELVESLLFLRNLRSITLRIDDIIFAKAESTVPNERIIDRGENPVNEGYRQVFVEQSKEHYESDFMMEINILRSAEPGTAPFETKVKYAISHYLRKFMEDENLQKWARNRKLFPWVAIANPLDVRSPFKITDKNI</sequence>
<dbReference type="Pfam" id="PF25794">
    <property type="entry name" value="SACS"/>
    <property type="match status" value="1"/>
</dbReference>
<dbReference type="Proteomes" id="UP000246991">
    <property type="component" value="Unassembled WGS sequence"/>
</dbReference>
<dbReference type="PANTHER" id="PTHR15600:SF42">
    <property type="entry name" value="SACSIN"/>
    <property type="match status" value="1"/>
</dbReference>
<feature type="domain" description="Sacsin/Nov" evidence="1">
    <location>
        <begin position="15"/>
        <end position="241"/>
    </location>
</feature>
<dbReference type="InterPro" id="IPR058210">
    <property type="entry name" value="SACS/Nov_dom"/>
</dbReference>
<name>A0A317SJX0_9PEZI</name>
<dbReference type="SUPFAM" id="SSF55874">
    <property type="entry name" value="ATPase domain of HSP90 chaperone/DNA topoisomerase II/histidine kinase"/>
    <property type="match status" value="1"/>
</dbReference>
<dbReference type="InterPro" id="IPR052972">
    <property type="entry name" value="Sacsin_chaperone_reg"/>
</dbReference>
<dbReference type="STRING" id="42249.A0A317SJX0"/>
<comment type="caution">
    <text evidence="2">The sequence shown here is derived from an EMBL/GenBank/DDBJ whole genome shotgun (WGS) entry which is preliminary data.</text>
</comment>
<dbReference type="InterPro" id="IPR036890">
    <property type="entry name" value="HATPase_C_sf"/>
</dbReference>
<keyword evidence="3" id="KW-1185">Reference proteome</keyword>
<evidence type="ECO:0000259" key="1">
    <source>
        <dbReference type="Pfam" id="PF25794"/>
    </source>
</evidence>
<dbReference type="OrthoDB" id="1262810at2759"/>
<dbReference type="PANTHER" id="PTHR15600">
    <property type="entry name" value="SACSIN"/>
    <property type="match status" value="1"/>
</dbReference>
<dbReference type="EMBL" id="PYWC01000057">
    <property type="protein sequence ID" value="PWW74719.1"/>
    <property type="molecule type" value="Genomic_DNA"/>
</dbReference>
<evidence type="ECO:0000313" key="3">
    <source>
        <dbReference type="Proteomes" id="UP000246991"/>
    </source>
</evidence>
<proteinExistence type="predicted"/>
<reference evidence="2 3" key="1">
    <citation type="submission" date="2018-03" db="EMBL/GenBank/DDBJ databases">
        <title>Genomes of Pezizomycetes fungi and the evolution of truffles.</title>
        <authorList>
            <person name="Murat C."/>
            <person name="Payen T."/>
            <person name="Noel B."/>
            <person name="Kuo A."/>
            <person name="Martin F.M."/>
        </authorList>
    </citation>
    <scope>NUCLEOTIDE SEQUENCE [LARGE SCALE GENOMIC DNA]</scope>
    <source>
        <strain evidence="2">091103-1</strain>
    </source>
</reference>
<protein>
    <recommendedName>
        <fullName evidence="1">Sacsin/Nov domain-containing protein</fullName>
    </recommendedName>
</protein>